<evidence type="ECO:0000256" key="2">
    <source>
        <dbReference type="ARBA" id="ARBA00023125"/>
    </source>
</evidence>
<keyword evidence="2" id="KW-0238">DNA-binding</keyword>
<dbReference type="InterPro" id="IPR044946">
    <property type="entry name" value="Restrct_endonuc_typeI_TRD_sf"/>
</dbReference>
<name>A0AA87TFQ4_TREMD</name>
<evidence type="ECO:0000256" key="1">
    <source>
        <dbReference type="ARBA" id="ARBA00022747"/>
    </source>
</evidence>
<accession>A0AA87TFQ4</accession>
<dbReference type="SUPFAM" id="SSF116734">
    <property type="entry name" value="DNA methylase specificity domain"/>
    <property type="match status" value="1"/>
</dbReference>
<dbReference type="GO" id="GO:0009307">
    <property type="term" value="P:DNA restriction-modification system"/>
    <property type="evidence" value="ECO:0007669"/>
    <property type="project" value="UniProtKB-KW"/>
</dbReference>
<organism evidence="3 4">
    <name type="scientific">Treponema medium ATCC 700293</name>
    <dbReference type="NCBI Taxonomy" id="1125700"/>
    <lineage>
        <taxon>Bacteria</taxon>
        <taxon>Pseudomonadati</taxon>
        <taxon>Spirochaetota</taxon>
        <taxon>Spirochaetia</taxon>
        <taxon>Spirochaetales</taxon>
        <taxon>Treponemataceae</taxon>
        <taxon>Treponema</taxon>
    </lineage>
</organism>
<sequence length="68" mass="7987">MKYIDTLLQDVSVEWKPLGEVATIYGWFTGKSKTDFENGNAFFISYKNIFDNIEIDFNKLEKVKIYPI</sequence>
<comment type="caution">
    <text evidence="3">The sequence shown here is derived from an EMBL/GenBank/DDBJ whole genome shotgun (WGS) entry which is preliminary data.</text>
</comment>
<dbReference type="RefSeq" id="WP_016522449.1">
    <property type="nucleotide sequence ID" value="NZ_KE332517.1"/>
</dbReference>
<evidence type="ECO:0000313" key="3">
    <source>
        <dbReference type="EMBL" id="EPF29752.1"/>
    </source>
</evidence>
<gene>
    <name evidence="3" type="ORF">HMPREF9195_00457</name>
</gene>
<evidence type="ECO:0000313" key="4">
    <source>
        <dbReference type="Proteomes" id="UP000014634"/>
    </source>
</evidence>
<dbReference type="Gene3D" id="3.90.220.20">
    <property type="entry name" value="DNA methylase specificity domains"/>
    <property type="match status" value="1"/>
</dbReference>
<protein>
    <submittedName>
        <fullName evidence="3">Uncharacterized protein</fullName>
    </submittedName>
</protein>
<keyword evidence="1" id="KW-0680">Restriction system</keyword>
<dbReference type="EMBL" id="ATFE01000003">
    <property type="protein sequence ID" value="EPF29752.1"/>
    <property type="molecule type" value="Genomic_DNA"/>
</dbReference>
<dbReference type="GO" id="GO:0003677">
    <property type="term" value="F:DNA binding"/>
    <property type="evidence" value="ECO:0007669"/>
    <property type="project" value="UniProtKB-KW"/>
</dbReference>
<proteinExistence type="predicted"/>
<reference evidence="3 4" key="1">
    <citation type="submission" date="2013-04" db="EMBL/GenBank/DDBJ databases">
        <title>The Genome Sequence of Treponema medium ATCC 700293.</title>
        <authorList>
            <consortium name="The Broad Institute Genomics Platform"/>
            <person name="Earl A."/>
            <person name="Ward D."/>
            <person name="Feldgarden M."/>
            <person name="Gevers D."/>
            <person name="Leonetti C."/>
            <person name="Blanton J.M."/>
            <person name="Dewhirst F.E."/>
            <person name="Izard J."/>
            <person name="Walker B."/>
            <person name="Young S."/>
            <person name="Zeng Q."/>
            <person name="Gargeya S."/>
            <person name="Fitzgerald M."/>
            <person name="Haas B."/>
            <person name="Abouelleil A."/>
            <person name="Allen A.W."/>
            <person name="Alvarado L."/>
            <person name="Arachchi H.M."/>
            <person name="Berlin A.M."/>
            <person name="Chapman S.B."/>
            <person name="Gainer-Dewar J."/>
            <person name="Goldberg J."/>
            <person name="Griggs A."/>
            <person name="Gujja S."/>
            <person name="Hansen M."/>
            <person name="Howarth C."/>
            <person name="Imamovic A."/>
            <person name="Ireland A."/>
            <person name="Larimer J."/>
            <person name="McCowan C."/>
            <person name="Murphy C."/>
            <person name="Pearson M."/>
            <person name="Poon T.W."/>
            <person name="Priest M."/>
            <person name="Roberts A."/>
            <person name="Saif S."/>
            <person name="Shea T."/>
            <person name="Sisk P."/>
            <person name="Sykes S."/>
            <person name="Wortman J."/>
            <person name="Nusbaum C."/>
            <person name="Birren B."/>
        </authorList>
    </citation>
    <scope>NUCLEOTIDE SEQUENCE [LARGE SCALE GENOMIC DNA]</scope>
    <source>
        <strain evidence="3 4">ATCC 700293</strain>
    </source>
</reference>
<dbReference type="AlphaFoldDB" id="A0AA87TFQ4"/>
<dbReference type="Proteomes" id="UP000014634">
    <property type="component" value="Unassembled WGS sequence"/>
</dbReference>